<keyword evidence="4" id="KW-0121">Carboxypeptidase</keyword>
<evidence type="ECO:0000256" key="11">
    <source>
        <dbReference type="ARBA" id="ARBA00049902"/>
    </source>
</evidence>
<dbReference type="InterPro" id="IPR036950">
    <property type="entry name" value="PBP_transglycosylase"/>
</dbReference>
<dbReference type="GO" id="GO:0030288">
    <property type="term" value="C:outer membrane-bounded periplasmic space"/>
    <property type="evidence" value="ECO:0007669"/>
    <property type="project" value="TreeGrafter"/>
</dbReference>
<dbReference type="Gene3D" id="3.40.710.10">
    <property type="entry name" value="DD-peptidase/beta-lactamase superfamily"/>
    <property type="match status" value="1"/>
</dbReference>
<evidence type="ECO:0000259" key="13">
    <source>
        <dbReference type="Pfam" id="PF00912"/>
    </source>
</evidence>
<dbReference type="InterPro" id="IPR001460">
    <property type="entry name" value="PCN-bd_Tpept"/>
</dbReference>
<keyword evidence="6" id="KW-0328">Glycosyltransferase</keyword>
<keyword evidence="9" id="KW-0511">Multifunctional enzyme</keyword>
<evidence type="ECO:0000313" key="14">
    <source>
        <dbReference type="EMBL" id="HFB54977.1"/>
    </source>
</evidence>
<comment type="similarity">
    <text evidence="3">In the N-terminal section; belongs to the glycosyltransferase 51 family.</text>
</comment>
<evidence type="ECO:0000256" key="5">
    <source>
        <dbReference type="ARBA" id="ARBA00022670"/>
    </source>
</evidence>
<evidence type="ECO:0000256" key="3">
    <source>
        <dbReference type="ARBA" id="ARBA00007739"/>
    </source>
</evidence>
<comment type="similarity">
    <text evidence="2">In the C-terminal section; belongs to the transpeptidase family.</text>
</comment>
<evidence type="ECO:0000259" key="12">
    <source>
        <dbReference type="Pfam" id="PF00905"/>
    </source>
</evidence>
<proteinExistence type="inferred from homology"/>
<evidence type="ECO:0000256" key="2">
    <source>
        <dbReference type="ARBA" id="ARBA00007090"/>
    </source>
</evidence>
<gene>
    <name evidence="14" type="ORF">ENJ46_03555</name>
</gene>
<dbReference type="InterPro" id="IPR001264">
    <property type="entry name" value="Glyco_trans_51"/>
</dbReference>
<keyword evidence="5" id="KW-0645">Protease</keyword>
<dbReference type="GO" id="GO:0006508">
    <property type="term" value="P:proteolysis"/>
    <property type="evidence" value="ECO:0007669"/>
    <property type="project" value="UniProtKB-KW"/>
</dbReference>
<dbReference type="InterPro" id="IPR023346">
    <property type="entry name" value="Lysozyme-like_dom_sf"/>
</dbReference>
<dbReference type="AlphaFoldDB" id="A0A7C3GL91"/>
<dbReference type="UniPathway" id="UPA00219"/>
<dbReference type="NCBIfam" id="TIGR02074">
    <property type="entry name" value="PBP_1a_fam"/>
    <property type="match status" value="1"/>
</dbReference>
<evidence type="ECO:0000256" key="8">
    <source>
        <dbReference type="ARBA" id="ARBA00022801"/>
    </source>
</evidence>
<evidence type="ECO:0000256" key="9">
    <source>
        <dbReference type="ARBA" id="ARBA00023268"/>
    </source>
</evidence>
<dbReference type="Pfam" id="PF00912">
    <property type="entry name" value="Transgly"/>
    <property type="match status" value="1"/>
</dbReference>
<comment type="catalytic activity">
    <reaction evidence="11">
        <text>[GlcNAc-(1-&gt;4)-Mur2Ac(oyl-L-Ala-gamma-D-Glu-L-Lys-D-Ala-D-Ala)](n)-di-trans,octa-cis-undecaprenyl diphosphate + beta-D-GlcNAc-(1-&gt;4)-Mur2Ac(oyl-L-Ala-gamma-D-Glu-L-Lys-D-Ala-D-Ala)-di-trans,octa-cis-undecaprenyl diphosphate = [GlcNAc-(1-&gt;4)-Mur2Ac(oyl-L-Ala-gamma-D-Glu-L-Lys-D-Ala-D-Ala)](n+1)-di-trans,octa-cis-undecaprenyl diphosphate + di-trans,octa-cis-undecaprenyl diphosphate + H(+)</text>
        <dbReference type="Rhea" id="RHEA:23708"/>
        <dbReference type="Rhea" id="RHEA-COMP:9602"/>
        <dbReference type="Rhea" id="RHEA-COMP:9603"/>
        <dbReference type="ChEBI" id="CHEBI:15378"/>
        <dbReference type="ChEBI" id="CHEBI:58405"/>
        <dbReference type="ChEBI" id="CHEBI:60033"/>
        <dbReference type="ChEBI" id="CHEBI:78435"/>
        <dbReference type="EC" id="2.4.99.28"/>
    </reaction>
</comment>
<organism evidence="14">
    <name type="scientific">Hellea balneolensis</name>
    <dbReference type="NCBI Taxonomy" id="287478"/>
    <lineage>
        <taxon>Bacteria</taxon>
        <taxon>Pseudomonadati</taxon>
        <taxon>Pseudomonadota</taxon>
        <taxon>Alphaproteobacteria</taxon>
        <taxon>Maricaulales</taxon>
        <taxon>Robiginitomaculaceae</taxon>
        <taxon>Hellea</taxon>
    </lineage>
</organism>
<dbReference type="GO" id="GO:0008955">
    <property type="term" value="F:peptidoglycan glycosyltransferase activity"/>
    <property type="evidence" value="ECO:0007669"/>
    <property type="project" value="UniProtKB-EC"/>
</dbReference>
<dbReference type="InterPro" id="IPR050396">
    <property type="entry name" value="Glycosyltr_51/Transpeptidase"/>
</dbReference>
<dbReference type="SUPFAM" id="SSF56601">
    <property type="entry name" value="beta-lactamase/transpeptidase-like"/>
    <property type="match status" value="1"/>
</dbReference>
<dbReference type="GO" id="GO:0008658">
    <property type="term" value="F:penicillin binding"/>
    <property type="evidence" value="ECO:0007669"/>
    <property type="project" value="InterPro"/>
</dbReference>
<name>A0A7C3GL91_9PROT</name>
<dbReference type="InterPro" id="IPR012338">
    <property type="entry name" value="Beta-lactam/transpept-like"/>
</dbReference>
<comment type="caution">
    <text evidence="14">The sequence shown here is derived from an EMBL/GenBank/DDBJ whole genome shotgun (WGS) entry which is preliminary data.</text>
</comment>
<accession>A0A7C3GL91</accession>
<comment type="pathway">
    <text evidence="1">Cell wall biogenesis; peptidoglycan biosynthesis.</text>
</comment>
<dbReference type="Proteomes" id="UP000886042">
    <property type="component" value="Unassembled WGS sequence"/>
</dbReference>
<evidence type="ECO:0000256" key="1">
    <source>
        <dbReference type="ARBA" id="ARBA00004752"/>
    </source>
</evidence>
<dbReference type="PANTHER" id="PTHR32282">
    <property type="entry name" value="BINDING PROTEIN TRANSPEPTIDASE, PUTATIVE-RELATED"/>
    <property type="match status" value="1"/>
</dbReference>
<dbReference type="SUPFAM" id="SSF53955">
    <property type="entry name" value="Lysozyme-like"/>
    <property type="match status" value="1"/>
</dbReference>
<feature type="domain" description="Penicillin-binding protein transpeptidase" evidence="12">
    <location>
        <begin position="229"/>
        <end position="484"/>
    </location>
</feature>
<dbReference type="EMBL" id="DRMN01000234">
    <property type="protein sequence ID" value="HFB54977.1"/>
    <property type="molecule type" value="Genomic_DNA"/>
</dbReference>
<sequence>MMALARAAQLNMKAGHVVQGGSTLTQQLAKNIFLTREQTLKRKTQEVLLALWLETRYSKKEILQLYLARVYFGGGTVGIETGAQRFFDKPAKDLNLGEAALLAGLLKAPDRLNPVKNKKASARRTGLVLGELYTQNYITDIQYQNALTTPIEIEPVAVKAVASAGYFSDWVLSEMDTQIGPPRTDIIVHTSLDMDAQKAAQAAVTAELASPYARQRNAQQAALIALDGAGAVRAMVGGADYQHSTYNRAVRAKRQPGSAFKPFVYLGAMERGFSPWDMIVDEPIDIDGWQPGNFSHKYKGSVSLETALALSLNTVAVRLGENIGRESVVSTAAKMGLPGFKPYASLALGAQETPLITLSAAYVPFANWGYKVEAYGLEAIYSTDGHMLYTHEVPPKIQVLNSDVLGKMNMMLKTTVARGTGRAARISGQDIAGKTGTTNDYRDAWFVGYVADYVAGVWVGNDDNSKMARVTGGTIPARIWQKFMAETLKDHPPTALPIAHKPGDIARPIRPVPAAPIVDMTPKKDEDPLESLLADLEQALP</sequence>
<keyword evidence="8" id="KW-0378">Hydrolase</keyword>
<dbReference type="GO" id="GO:0004180">
    <property type="term" value="F:carboxypeptidase activity"/>
    <property type="evidence" value="ECO:0007669"/>
    <property type="project" value="UniProtKB-KW"/>
</dbReference>
<feature type="domain" description="Glycosyl transferase family 51" evidence="13">
    <location>
        <begin position="2"/>
        <end position="131"/>
    </location>
</feature>
<dbReference type="GO" id="GO:0009252">
    <property type="term" value="P:peptidoglycan biosynthetic process"/>
    <property type="evidence" value="ECO:0007669"/>
    <property type="project" value="UniProtKB-UniPathway"/>
</dbReference>
<dbReference type="Gene3D" id="1.10.3810.10">
    <property type="entry name" value="Biosynthetic peptidoglycan transglycosylase-like"/>
    <property type="match status" value="1"/>
</dbReference>
<dbReference type="PANTHER" id="PTHR32282:SF33">
    <property type="entry name" value="PEPTIDOGLYCAN GLYCOSYLTRANSFERASE"/>
    <property type="match status" value="1"/>
</dbReference>
<reference evidence="14" key="1">
    <citation type="journal article" date="2020" name="mSystems">
        <title>Genome- and Community-Level Interaction Insights into Carbon Utilization and Element Cycling Functions of Hydrothermarchaeota in Hydrothermal Sediment.</title>
        <authorList>
            <person name="Zhou Z."/>
            <person name="Liu Y."/>
            <person name="Xu W."/>
            <person name="Pan J."/>
            <person name="Luo Z.H."/>
            <person name="Li M."/>
        </authorList>
    </citation>
    <scope>NUCLEOTIDE SEQUENCE [LARGE SCALE GENOMIC DNA]</scope>
    <source>
        <strain evidence="14">HyVt-489</strain>
    </source>
</reference>
<dbReference type="EC" id="2.4.99.28" evidence="10"/>
<evidence type="ECO:0000256" key="7">
    <source>
        <dbReference type="ARBA" id="ARBA00022679"/>
    </source>
</evidence>
<dbReference type="Pfam" id="PF00905">
    <property type="entry name" value="Transpeptidase"/>
    <property type="match status" value="1"/>
</dbReference>
<evidence type="ECO:0000256" key="10">
    <source>
        <dbReference type="ARBA" id="ARBA00044770"/>
    </source>
</evidence>
<evidence type="ECO:0000256" key="4">
    <source>
        <dbReference type="ARBA" id="ARBA00022645"/>
    </source>
</evidence>
<evidence type="ECO:0000256" key="6">
    <source>
        <dbReference type="ARBA" id="ARBA00022676"/>
    </source>
</evidence>
<protein>
    <recommendedName>
        <fullName evidence="10">peptidoglycan glycosyltransferase</fullName>
        <ecNumber evidence="10">2.4.99.28</ecNumber>
    </recommendedName>
</protein>
<keyword evidence="7" id="KW-0808">Transferase</keyword>